<evidence type="ECO:0000256" key="4">
    <source>
        <dbReference type="ARBA" id="ARBA00022833"/>
    </source>
</evidence>
<dbReference type="InterPro" id="IPR013149">
    <property type="entry name" value="ADH-like_C"/>
</dbReference>
<evidence type="ECO:0000256" key="2">
    <source>
        <dbReference type="ARBA" id="ARBA00008072"/>
    </source>
</evidence>
<dbReference type="InterPro" id="IPR011032">
    <property type="entry name" value="GroES-like_sf"/>
</dbReference>
<dbReference type="PANTHER" id="PTHR43350">
    <property type="entry name" value="NAD-DEPENDENT ALCOHOL DEHYDROGENASE"/>
    <property type="match status" value="1"/>
</dbReference>
<evidence type="ECO:0000313" key="7">
    <source>
        <dbReference type="EMBL" id="KAL2851118.1"/>
    </source>
</evidence>
<evidence type="ECO:0000256" key="1">
    <source>
        <dbReference type="ARBA" id="ARBA00001947"/>
    </source>
</evidence>
<dbReference type="Pfam" id="PF00107">
    <property type="entry name" value="ADH_zinc_N"/>
    <property type="match status" value="1"/>
</dbReference>
<dbReference type="PANTHER" id="PTHR43350:SF11">
    <property type="entry name" value="ENOYL REDUCTASE (ER) DOMAIN-CONTAINING PROTEIN"/>
    <property type="match status" value="1"/>
</dbReference>
<evidence type="ECO:0000256" key="5">
    <source>
        <dbReference type="ARBA" id="ARBA00023002"/>
    </source>
</evidence>
<dbReference type="InterPro" id="IPR036291">
    <property type="entry name" value="NAD(P)-bd_dom_sf"/>
</dbReference>
<dbReference type="EMBL" id="JBFXLU010000031">
    <property type="protein sequence ID" value="KAL2851118.1"/>
    <property type="molecule type" value="Genomic_DNA"/>
</dbReference>
<keyword evidence="4" id="KW-0862">Zinc</keyword>
<evidence type="ECO:0000259" key="6">
    <source>
        <dbReference type="SMART" id="SM00829"/>
    </source>
</evidence>
<accession>A0ABR4KFS9</accession>
<gene>
    <name evidence="7" type="ORF">BJY01DRAFT_232952</name>
</gene>
<organism evidence="7 8">
    <name type="scientific">Aspergillus pseudoustus</name>
    <dbReference type="NCBI Taxonomy" id="1810923"/>
    <lineage>
        <taxon>Eukaryota</taxon>
        <taxon>Fungi</taxon>
        <taxon>Dikarya</taxon>
        <taxon>Ascomycota</taxon>
        <taxon>Pezizomycotina</taxon>
        <taxon>Eurotiomycetes</taxon>
        <taxon>Eurotiomycetidae</taxon>
        <taxon>Eurotiales</taxon>
        <taxon>Aspergillaceae</taxon>
        <taxon>Aspergillus</taxon>
        <taxon>Aspergillus subgen. Nidulantes</taxon>
    </lineage>
</organism>
<comment type="similarity">
    <text evidence="2">Belongs to the zinc-containing alcohol dehydrogenase family.</text>
</comment>
<dbReference type="SUPFAM" id="SSF50129">
    <property type="entry name" value="GroES-like"/>
    <property type="match status" value="1"/>
</dbReference>
<keyword evidence="5" id="KW-0560">Oxidoreductase</keyword>
<dbReference type="SMART" id="SM00829">
    <property type="entry name" value="PKS_ER"/>
    <property type="match status" value="1"/>
</dbReference>
<comment type="caution">
    <text evidence="7">The sequence shown here is derived from an EMBL/GenBank/DDBJ whole genome shotgun (WGS) entry which is preliminary data.</text>
</comment>
<comment type="cofactor">
    <cofactor evidence="1">
        <name>Zn(2+)</name>
        <dbReference type="ChEBI" id="CHEBI:29105"/>
    </cofactor>
</comment>
<dbReference type="SUPFAM" id="SSF51735">
    <property type="entry name" value="NAD(P)-binding Rossmann-fold domains"/>
    <property type="match status" value="1"/>
</dbReference>
<dbReference type="Proteomes" id="UP001610446">
    <property type="component" value="Unassembled WGS sequence"/>
</dbReference>
<dbReference type="Gene3D" id="3.90.180.10">
    <property type="entry name" value="Medium-chain alcohol dehydrogenases, catalytic domain"/>
    <property type="match status" value="1"/>
</dbReference>
<keyword evidence="3" id="KW-0479">Metal-binding</keyword>
<evidence type="ECO:0000313" key="8">
    <source>
        <dbReference type="Proteomes" id="UP001610446"/>
    </source>
</evidence>
<name>A0ABR4KFS9_9EURO</name>
<sequence length="356" mass="37682">MALTTQALVSREVNVTLKLEEITLDALQADEVLVEIHATGICHTDFSCMNGTLPAAFPSVTHVTVNDRVLLSFDHCGSCTQCDEGHPAYCTEWVSRNFGQKRPDGSTTLASGDSSSTKIHGSFFGQSSFARHAVVASASVVKVPADTRLDLFAPLGCGIQTGAGAILNTLDVQAGKSVAIFGVGSVGMSAVMAAKLRGAKIIIAVDLQPQRLELAKKLGATHTVVGSDCDVVAQIQTISGKNGVDYSVDCAGIPQVVEKALDCLGTRGKAATVGAPTPGVRAGVDVFSHLVMGRQYLGCCEGDSDTQKFLPYLIKQNAQGRFPLEEMVTYYPVAEYERAFKEVKEGKALKGVLLWN</sequence>
<dbReference type="Gene3D" id="3.40.50.720">
    <property type="entry name" value="NAD(P)-binding Rossmann-like Domain"/>
    <property type="match status" value="1"/>
</dbReference>
<keyword evidence="8" id="KW-1185">Reference proteome</keyword>
<evidence type="ECO:0000256" key="3">
    <source>
        <dbReference type="ARBA" id="ARBA00022723"/>
    </source>
</evidence>
<dbReference type="CDD" id="cd08278">
    <property type="entry name" value="benzyl_alcohol_DH"/>
    <property type="match status" value="1"/>
</dbReference>
<proteinExistence type="inferred from homology"/>
<reference evidence="7 8" key="1">
    <citation type="submission" date="2024-07" db="EMBL/GenBank/DDBJ databases">
        <title>Section-level genome sequencing and comparative genomics of Aspergillus sections Usti and Cavernicolus.</title>
        <authorList>
            <consortium name="Lawrence Berkeley National Laboratory"/>
            <person name="Nybo J.L."/>
            <person name="Vesth T.C."/>
            <person name="Theobald S."/>
            <person name="Frisvad J.C."/>
            <person name="Larsen T.O."/>
            <person name="Kjaerboelling I."/>
            <person name="Rothschild-Mancinelli K."/>
            <person name="Lyhne E.K."/>
            <person name="Kogle M.E."/>
            <person name="Barry K."/>
            <person name="Clum A."/>
            <person name="Na H."/>
            <person name="Ledsgaard L."/>
            <person name="Lin J."/>
            <person name="Lipzen A."/>
            <person name="Kuo A."/>
            <person name="Riley R."/>
            <person name="Mondo S."/>
            <person name="Labutti K."/>
            <person name="Haridas S."/>
            <person name="Pangalinan J."/>
            <person name="Salamov A.A."/>
            <person name="Simmons B.A."/>
            <person name="Magnuson J.K."/>
            <person name="Chen J."/>
            <person name="Drula E."/>
            <person name="Henrissat B."/>
            <person name="Wiebenga A."/>
            <person name="Lubbers R.J."/>
            <person name="Gomes A.C."/>
            <person name="Makela M.R."/>
            <person name="Stajich J."/>
            <person name="Grigoriev I.V."/>
            <person name="Mortensen U.H."/>
            <person name="De Vries R.P."/>
            <person name="Baker S.E."/>
            <person name="Andersen M.R."/>
        </authorList>
    </citation>
    <scope>NUCLEOTIDE SEQUENCE [LARGE SCALE GENOMIC DNA]</scope>
    <source>
        <strain evidence="7 8">CBS 123904</strain>
    </source>
</reference>
<feature type="domain" description="Enoyl reductase (ER)" evidence="6">
    <location>
        <begin position="14"/>
        <end position="353"/>
    </location>
</feature>
<protein>
    <submittedName>
        <fullName evidence="7">Chaperonin 10-like protein</fullName>
    </submittedName>
</protein>
<dbReference type="InterPro" id="IPR020843">
    <property type="entry name" value="ER"/>
</dbReference>